<sequence>MWARLEPPRKPIEKTPSKTSNVLPVGLGRIFGVRRPTSSPRVNRARHVFLHFQSSHRQAPPRSHRGRRRRGPCAPPPAPRPPIAGAVAFAVPVAVSLLHLLPRRRRRRRLVCRCRRRLLFSGSRCVVLVASAFRPRLLRVRRDLFLLLGFVADARLWQVRRMDRGGPENGYYLITPLMPISDDPESVKFPVLVNRGWVPRSWRDKFLETLDDAGKPKDASETSVQKSEEKSWWKPWSKKPKNVEEHVATVASVEVLGVIRGSEKPSIFVPANDPASSQWFYVDTAAIAHASGLPSDTLYTEDINENVNPSNPYPVPKEVNTLIRSSVMPQDHLNYTLTWYSLSAAVTFMAFKRLRQKKSRR</sequence>
<comment type="caution">
    <text evidence="1">The sequence shown here is derived from an EMBL/GenBank/DDBJ whole genome shotgun (WGS) entry which is preliminary data.</text>
</comment>
<accession>A0ACC3LNU3</accession>
<dbReference type="EMBL" id="CM064436">
    <property type="protein sequence ID" value="KAK3440700.1"/>
    <property type="molecule type" value="Genomic_DNA"/>
</dbReference>
<protein>
    <submittedName>
        <fullName evidence="1">Uncharacterized protein</fullName>
    </submittedName>
</protein>
<evidence type="ECO:0000313" key="2">
    <source>
        <dbReference type="Proteomes" id="UP000030711"/>
    </source>
</evidence>
<organism evidence="1 2">
    <name type="scientific">Eucalyptus grandis</name>
    <name type="common">Flooded gum</name>
    <dbReference type="NCBI Taxonomy" id="71139"/>
    <lineage>
        <taxon>Eukaryota</taxon>
        <taxon>Viridiplantae</taxon>
        <taxon>Streptophyta</taxon>
        <taxon>Embryophyta</taxon>
        <taxon>Tracheophyta</taxon>
        <taxon>Spermatophyta</taxon>
        <taxon>Magnoliopsida</taxon>
        <taxon>eudicotyledons</taxon>
        <taxon>Gunneridae</taxon>
        <taxon>Pentapetalae</taxon>
        <taxon>rosids</taxon>
        <taxon>malvids</taxon>
        <taxon>Myrtales</taxon>
        <taxon>Myrtaceae</taxon>
        <taxon>Myrtoideae</taxon>
        <taxon>Eucalypteae</taxon>
        <taxon>Eucalyptus</taxon>
    </lineage>
</organism>
<gene>
    <name evidence="1" type="ORF">EUGRSUZ_B00986</name>
</gene>
<dbReference type="Proteomes" id="UP000030711">
    <property type="component" value="Chromosome 2"/>
</dbReference>
<name>A0ACC3LNU3_EUCGR</name>
<reference evidence="1 2" key="1">
    <citation type="journal article" date="2014" name="Nature">
        <title>The genome of Eucalyptus grandis.</title>
        <authorList>
            <person name="Myburg A.A."/>
            <person name="Grattapaglia D."/>
            <person name="Tuskan G.A."/>
            <person name="Hellsten U."/>
            <person name="Hayes R.D."/>
            <person name="Grimwood J."/>
            <person name="Jenkins J."/>
            <person name="Lindquist E."/>
            <person name="Tice H."/>
            <person name="Bauer D."/>
            <person name="Goodstein D.M."/>
            <person name="Dubchak I."/>
            <person name="Poliakov A."/>
            <person name="Mizrachi E."/>
            <person name="Kullan A.R."/>
            <person name="Hussey S.G."/>
            <person name="Pinard D."/>
            <person name="van der Merwe K."/>
            <person name="Singh P."/>
            <person name="van Jaarsveld I."/>
            <person name="Silva-Junior O.B."/>
            <person name="Togawa R.C."/>
            <person name="Pappas M.R."/>
            <person name="Faria D.A."/>
            <person name="Sansaloni C.P."/>
            <person name="Petroli C.D."/>
            <person name="Yang X."/>
            <person name="Ranjan P."/>
            <person name="Tschaplinski T.J."/>
            <person name="Ye C.Y."/>
            <person name="Li T."/>
            <person name="Sterck L."/>
            <person name="Vanneste K."/>
            <person name="Murat F."/>
            <person name="Soler M."/>
            <person name="Clemente H.S."/>
            <person name="Saidi N."/>
            <person name="Cassan-Wang H."/>
            <person name="Dunand C."/>
            <person name="Hefer C.A."/>
            <person name="Bornberg-Bauer E."/>
            <person name="Kersting A.R."/>
            <person name="Vining K."/>
            <person name="Amarasinghe V."/>
            <person name="Ranik M."/>
            <person name="Naithani S."/>
            <person name="Elser J."/>
            <person name="Boyd A.E."/>
            <person name="Liston A."/>
            <person name="Spatafora J.W."/>
            <person name="Dharmwardhana P."/>
            <person name="Raja R."/>
            <person name="Sullivan C."/>
            <person name="Romanel E."/>
            <person name="Alves-Ferreira M."/>
            <person name="Kulheim C."/>
            <person name="Foley W."/>
            <person name="Carocha V."/>
            <person name="Paiva J."/>
            <person name="Kudrna D."/>
            <person name="Brommonschenkel S.H."/>
            <person name="Pasquali G."/>
            <person name="Byrne M."/>
            <person name="Rigault P."/>
            <person name="Tibbits J."/>
            <person name="Spokevicius A."/>
            <person name="Jones R.C."/>
            <person name="Steane D.A."/>
            <person name="Vaillancourt R.E."/>
            <person name="Potts B.M."/>
            <person name="Joubert F."/>
            <person name="Barry K."/>
            <person name="Pappas G.J."/>
            <person name="Strauss S.H."/>
            <person name="Jaiswal P."/>
            <person name="Grima-Pettenati J."/>
            <person name="Salse J."/>
            <person name="Van de Peer Y."/>
            <person name="Rokhsar D.S."/>
            <person name="Schmutz J."/>
        </authorList>
    </citation>
    <scope>NUCLEOTIDE SEQUENCE [LARGE SCALE GENOMIC DNA]</scope>
    <source>
        <strain evidence="2">cv. BRASUZ1</strain>
        <tissue evidence="1">Leaf extractions</tissue>
    </source>
</reference>
<keyword evidence="2" id="KW-1185">Reference proteome</keyword>
<proteinExistence type="predicted"/>
<evidence type="ECO:0000313" key="1">
    <source>
        <dbReference type="EMBL" id="KAK3440700.1"/>
    </source>
</evidence>